<dbReference type="Gene3D" id="1.10.238.10">
    <property type="entry name" value="EF-hand"/>
    <property type="match status" value="1"/>
</dbReference>
<feature type="compositionally biased region" description="Basic residues" evidence="7">
    <location>
        <begin position="139"/>
        <end position="152"/>
    </location>
</feature>
<comment type="similarity">
    <text evidence="6">Belongs to the S100-fused protein family.</text>
</comment>
<dbReference type="Proteomes" id="UP000694429">
    <property type="component" value="Chromosome 17"/>
</dbReference>
<dbReference type="PROSITE" id="PS50222">
    <property type="entry name" value="EF_HAND_2"/>
    <property type="match status" value="1"/>
</dbReference>
<evidence type="ECO:0000313" key="9">
    <source>
        <dbReference type="Ensembl" id="ENSCAFP00030027524.1"/>
    </source>
</evidence>
<dbReference type="InterPro" id="IPR013787">
    <property type="entry name" value="S100_Ca-bd_sub"/>
</dbReference>
<dbReference type="InterPro" id="IPR011992">
    <property type="entry name" value="EF-hand-dom_pair"/>
</dbReference>
<evidence type="ECO:0000256" key="3">
    <source>
        <dbReference type="ARBA" id="ARBA00022723"/>
    </source>
</evidence>
<feature type="compositionally biased region" description="Basic and acidic residues" evidence="7">
    <location>
        <begin position="182"/>
        <end position="198"/>
    </location>
</feature>
<sequence length="251" mass="28299">MTDLLRSVVTVIDVFYKYTKQDGECGTLKFRPILKNPDDPDTVDVIMHMLDRDHDRRLDFTEFLLMVFKLAMACNKVLSKEYCKASGSKKHRRGHRHQKEESETEEEEEDTQGRKSGYRHSSWSEGEEHGYGSEGLRGSVKHRHGSNSRRLGRQGGLSSSGNQEQLEKRRHGSSSGHSWSSGKERHGSSSGELEERRNKSYVSPSRESEKEYESGSESKSGRRKGHSSLSHGLDASGHKSNSTQSRKSGGQ</sequence>
<accession>A0A8C0NN27</accession>
<organism evidence="9 10">
    <name type="scientific">Canis lupus familiaris</name>
    <name type="common">Dog</name>
    <name type="synonym">Canis familiaris</name>
    <dbReference type="NCBI Taxonomy" id="9615"/>
    <lineage>
        <taxon>Eukaryota</taxon>
        <taxon>Metazoa</taxon>
        <taxon>Chordata</taxon>
        <taxon>Craniata</taxon>
        <taxon>Vertebrata</taxon>
        <taxon>Euteleostomi</taxon>
        <taxon>Mammalia</taxon>
        <taxon>Eutheria</taxon>
        <taxon>Laurasiatheria</taxon>
        <taxon>Carnivora</taxon>
        <taxon>Caniformia</taxon>
        <taxon>Canidae</taxon>
        <taxon>Canis</taxon>
    </lineage>
</organism>
<proteinExistence type="inferred from homology"/>
<dbReference type="CDD" id="cd00213">
    <property type="entry name" value="S-100"/>
    <property type="match status" value="1"/>
</dbReference>
<keyword evidence="3" id="KW-0479">Metal-binding</keyword>
<keyword evidence="5" id="KW-0106">Calcium</keyword>
<dbReference type="PANTHER" id="PTHR22571">
    <property type="entry name" value="FILAGGRIN-RELATED"/>
    <property type="match status" value="1"/>
</dbReference>
<reference evidence="9" key="1">
    <citation type="submission" date="2019-03" db="EMBL/GenBank/DDBJ databases">
        <authorList>
            <person name="Warren W.C."/>
            <person name="Johnson G.S."/>
        </authorList>
    </citation>
    <scope>NUCLEOTIDE SEQUENCE [LARGE SCALE GENOMIC DNA]</scope>
    <source>
        <strain evidence="9">Basenji</strain>
    </source>
</reference>
<evidence type="ECO:0000256" key="5">
    <source>
        <dbReference type="ARBA" id="ARBA00022837"/>
    </source>
</evidence>
<protein>
    <recommendedName>
        <fullName evidence="8">EF-hand domain-containing protein</fullName>
    </recommendedName>
</protein>
<dbReference type="PROSITE" id="PS00018">
    <property type="entry name" value="EF_HAND_1"/>
    <property type="match status" value="1"/>
</dbReference>
<evidence type="ECO:0000256" key="6">
    <source>
        <dbReference type="ARBA" id="ARBA00038258"/>
    </source>
</evidence>
<keyword evidence="4" id="KW-0677">Repeat</keyword>
<evidence type="ECO:0000256" key="2">
    <source>
        <dbReference type="ARBA" id="ARBA00022553"/>
    </source>
</evidence>
<dbReference type="InterPro" id="IPR001751">
    <property type="entry name" value="S100/CaBP7/8-like_CS"/>
</dbReference>
<dbReference type="GO" id="GO:0005509">
    <property type="term" value="F:calcium ion binding"/>
    <property type="evidence" value="ECO:0007669"/>
    <property type="project" value="InterPro"/>
</dbReference>
<dbReference type="GO" id="GO:0046914">
    <property type="term" value="F:transition metal ion binding"/>
    <property type="evidence" value="ECO:0007669"/>
    <property type="project" value="InterPro"/>
</dbReference>
<dbReference type="PANTHER" id="PTHR22571:SF24">
    <property type="entry name" value="FILAGGRIN-2"/>
    <property type="match status" value="1"/>
</dbReference>
<dbReference type="InterPro" id="IPR002048">
    <property type="entry name" value="EF_hand_dom"/>
</dbReference>
<feature type="compositionally biased region" description="Polar residues" evidence="7">
    <location>
        <begin position="238"/>
        <end position="251"/>
    </location>
</feature>
<dbReference type="Pfam" id="PF01023">
    <property type="entry name" value="S_100"/>
    <property type="match status" value="1"/>
</dbReference>
<dbReference type="InterPro" id="IPR018247">
    <property type="entry name" value="EF_Hand_1_Ca_BS"/>
</dbReference>
<dbReference type="SUPFAM" id="SSF47473">
    <property type="entry name" value="EF-hand"/>
    <property type="match status" value="1"/>
</dbReference>
<feature type="region of interest" description="Disordered" evidence="7">
    <location>
        <begin position="85"/>
        <end position="251"/>
    </location>
</feature>
<dbReference type="PROSITE" id="PS00303">
    <property type="entry name" value="S100_CABP"/>
    <property type="match status" value="1"/>
</dbReference>
<dbReference type="Ensembl" id="ENSCAFT00030031561.1">
    <property type="protein sequence ID" value="ENSCAFP00030027524.1"/>
    <property type="gene ID" value="ENSCAFG00030017099.1"/>
</dbReference>
<feature type="domain" description="EF-hand" evidence="8">
    <location>
        <begin position="38"/>
        <end position="73"/>
    </location>
</feature>
<feature type="compositionally biased region" description="Basic residues" evidence="7">
    <location>
        <begin position="87"/>
        <end position="97"/>
    </location>
</feature>
<name>A0A8C0NN27_CANLF</name>
<comment type="subcellular location">
    <subcellularLocation>
        <location evidence="1">Cytoplasmic granule</location>
    </subcellularLocation>
</comment>
<keyword evidence="2" id="KW-0597">Phosphoprotein</keyword>
<evidence type="ECO:0000259" key="8">
    <source>
        <dbReference type="PROSITE" id="PS50222"/>
    </source>
</evidence>
<evidence type="ECO:0000256" key="1">
    <source>
        <dbReference type="ARBA" id="ARBA00004463"/>
    </source>
</evidence>
<dbReference type="AlphaFoldDB" id="A0A8C0NN27"/>
<dbReference type="InterPro" id="IPR052503">
    <property type="entry name" value="S100-fused_Epidermal_Struct"/>
</dbReference>
<evidence type="ECO:0000313" key="10">
    <source>
        <dbReference type="Proteomes" id="UP000694429"/>
    </source>
</evidence>
<dbReference type="InterPro" id="IPR034325">
    <property type="entry name" value="S-100_dom"/>
</dbReference>
<evidence type="ECO:0000256" key="4">
    <source>
        <dbReference type="ARBA" id="ARBA00022737"/>
    </source>
</evidence>
<evidence type="ECO:0000256" key="7">
    <source>
        <dbReference type="SAM" id="MobiDB-lite"/>
    </source>
</evidence>
<reference evidence="9" key="2">
    <citation type="submission" date="2025-08" db="UniProtKB">
        <authorList>
            <consortium name="Ensembl"/>
        </authorList>
    </citation>
    <scope>IDENTIFICATION</scope>
</reference>
<dbReference type="FunFam" id="1.10.238.10:FF:000133">
    <property type="entry name" value="Filaggrin"/>
    <property type="match status" value="1"/>
</dbReference>